<gene>
    <name evidence="1" type="ORF">CCO02nite_07160</name>
</gene>
<reference evidence="1 2" key="1">
    <citation type="submission" date="2019-07" db="EMBL/GenBank/DDBJ databases">
        <title>Whole genome shotgun sequence of Cellulomonas composti NBRC 100758.</title>
        <authorList>
            <person name="Hosoyama A."/>
            <person name="Uohara A."/>
            <person name="Ohji S."/>
            <person name="Ichikawa N."/>
        </authorList>
    </citation>
    <scope>NUCLEOTIDE SEQUENCE [LARGE SCALE GENOMIC DNA]</scope>
    <source>
        <strain evidence="1 2">NBRC 100758</strain>
    </source>
</reference>
<keyword evidence="2" id="KW-1185">Reference proteome</keyword>
<sequence>MRAGGSRPGQVVQRSGEHVHDELVLAGRHGLVVVAVGRRGVEGFQDCCVHGDSREIGGITNYLRMVGNPHYVN</sequence>
<accession>A0A511J7V1</accession>
<proteinExistence type="predicted"/>
<evidence type="ECO:0000313" key="2">
    <source>
        <dbReference type="Proteomes" id="UP000321720"/>
    </source>
</evidence>
<dbReference type="Proteomes" id="UP000321720">
    <property type="component" value="Unassembled WGS sequence"/>
</dbReference>
<dbReference type="EMBL" id="BJWG01000002">
    <property type="protein sequence ID" value="GEL94058.1"/>
    <property type="molecule type" value="Genomic_DNA"/>
</dbReference>
<name>A0A511J7V1_9CELL</name>
<organism evidence="1 2">
    <name type="scientific">Cellulomonas composti</name>
    <dbReference type="NCBI Taxonomy" id="266130"/>
    <lineage>
        <taxon>Bacteria</taxon>
        <taxon>Bacillati</taxon>
        <taxon>Actinomycetota</taxon>
        <taxon>Actinomycetes</taxon>
        <taxon>Micrococcales</taxon>
        <taxon>Cellulomonadaceae</taxon>
        <taxon>Cellulomonas</taxon>
    </lineage>
</organism>
<comment type="caution">
    <text evidence="1">The sequence shown here is derived from an EMBL/GenBank/DDBJ whole genome shotgun (WGS) entry which is preliminary data.</text>
</comment>
<dbReference type="AlphaFoldDB" id="A0A511J7V1"/>
<evidence type="ECO:0000313" key="1">
    <source>
        <dbReference type="EMBL" id="GEL94058.1"/>
    </source>
</evidence>
<protein>
    <submittedName>
        <fullName evidence="1">Uncharacterized protein</fullName>
    </submittedName>
</protein>